<evidence type="ECO:0000313" key="5">
    <source>
        <dbReference type="Proteomes" id="UP000306420"/>
    </source>
</evidence>
<dbReference type="OrthoDB" id="9803017at2"/>
<dbReference type="AlphaFoldDB" id="A0A5R9EIL4"/>
<dbReference type="GO" id="GO:0052913">
    <property type="term" value="F:16S rRNA (guanine(966)-N(2))-methyltransferase activity"/>
    <property type="evidence" value="ECO:0007669"/>
    <property type="project" value="UniProtKB-EC"/>
</dbReference>
<dbReference type="InterPro" id="IPR002052">
    <property type="entry name" value="DNA_methylase_N6_adenine_CS"/>
</dbReference>
<evidence type="ECO:0000256" key="1">
    <source>
        <dbReference type="ARBA" id="ARBA00022603"/>
    </source>
</evidence>
<accession>A0A5R9EIL4</accession>
<dbReference type="InterPro" id="IPR004398">
    <property type="entry name" value="RNA_MeTrfase_RsmD"/>
</dbReference>
<name>A0A5R9EIL4_9LACT</name>
<dbReference type="CDD" id="cd02440">
    <property type="entry name" value="AdoMet_MTases"/>
    <property type="match status" value="1"/>
</dbReference>
<gene>
    <name evidence="4" type="primary">rsmD</name>
    <name evidence="4" type="ORF">FEZ33_03590</name>
</gene>
<comment type="caution">
    <text evidence="4">The sequence shown here is derived from an EMBL/GenBank/DDBJ whole genome shotgun (WGS) entry which is preliminary data.</text>
</comment>
<reference evidence="4 5" key="1">
    <citation type="submission" date="2019-05" db="EMBL/GenBank/DDBJ databases">
        <title>The metagenome of a microbial culture collection derived from dairy environment covers the genomic content of the human microbiome.</title>
        <authorList>
            <person name="Roder T."/>
            <person name="Wuthrich D."/>
            <person name="Sattari Z."/>
            <person name="Von Ah U."/>
            <person name="Bar C."/>
            <person name="Ronchi F."/>
            <person name="Macpherson A.J."/>
            <person name="Ganal-Vonarburg S.C."/>
            <person name="Bruggmann R."/>
            <person name="Vergeres G."/>
        </authorList>
    </citation>
    <scope>NUCLEOTIDE SEQUENCE [LARGE SCALE GENOMIC DNA]</scope>
    <source>
        <strain evidence="4 5">FAM 24227</strain>
    </source>
</reference>
<evidence type="ECO:0000256" key="2">
    <source>
        <dbReference type="ARBA" id="ARBA00022679"/>
    </source>
</evidence>
<dbReference type="InterPro" id="IPR029063">
    <property type="entry name" value="SAM-dependent_MTases_sf"/>
</dbReference>
<dbReference type="PROSITE" id="PS00092">
    <property type="entry name" value="N6_MTASE"/>
    <property type="match status" value="1"/>
</dbReference>
<dbReference type="EC" id="2.1.1.171" evidence="4"/>
<dbReference type="SUPFAM" id="SSF53335">
    <property type="entry name" value="S-adenosyl-L-methionine-dependent methyltransferases"/>
    <property type="match status" value="1"/>
</dbReference>
<dbReference type="RefSeq" id="WP_138404031.1">
    <property type="nucleotide sequence ID" value="NZ_VBSP01000008.1"/>
</dbReference>
<evidence type="ECO:0000256" key="3">
    <source>
        <dbReference type="SAM" id="MobiDB-lite"/>
    </source>
</evidence>
<dbReference type="GO" id="GO:0003676">
    <property type="term" value="F:nucleic acid binding"/>
    <property type="evidence" value="ECO:0007669"/>
    <property type="project" value="InterPro"/>
</dbReference>
<dbReference type="EMBL" id="VBSP01000008">
    <property type="protein sequence ID" value="TLQ48743.1"/>
    <property type="molecule type" value="Genomic_DNA"/>
</dbReference>
<evidence type="ECO:0000313" key="4">
    <source>
        <dbReference type="EMBL" id="TLQ48743.1"/>
    </source>
</evidence>
<dbReference type="PANTHER" id="PTHR43542">
    <property type="entry name" value="METHYLTRANSFERASE"/>
    <property type="match status" value="1"/>
</dbReference>
<sequence length="190" mass="21636">MRVISGNYGSRRLKAVPGQNTRPTTDKIKESMFNLIGGYFDGGICLDLYAGSGALAIEAVSRGMDSAVLCEKHRPAIETINENLKMTKEEERFTLLKGDNHKSLRNYASSQMTEPFKLLFLDPPYHKQQIEKDIQWLWELEMINNQTTIVCETDSDVILPDRIEGYELVKVKDYGATRIHIYEGEENSVE</sequence>
<proteinExistence type="predicted"/>
<feature type="region of interest" description="Disordered" evidence="3">
    <location>
        <begin position="1"/>
        <end position="24"/>
    </location>
</feature>
<dbReference type="PIRSF" id="PIRSF004553">
    <property type="entry name" value="CHP00095"/>
    <property type="match status" value="1"/>
</dbReference>
<dbReference type="Proteomes" id="UP000306420">
    <property type="component" value="Unassembled WGS sequence"/>
</dbReference>
<keyword evidence="1 4" id="KW-0489">Methyltransferase</keyword>
<organism evidence="4 5">
    <name type="scientific">Ruoffia tabacinasalis</name>
    <dbReference type="NCBI Taxonomy" id="87458"/>
    <lineage>
        <taxon>Bacteria</taxon>
        <taxon>Bacillati</taxon>
        <taxon>Bacillota</taxon>
        <taxon>Bacilli</taxon>
        <taxon>Lactobacillales</taxon>
        <taxon>Aerococcaceae</taxon>
        <taxon>Ruoffia</taxon>
    </lineage>
</organism>
<dbReference type="Pfam" id="PF03602">
    <property type="entry name" value="Cons_hypoth95"/>
    <property type="match status" value="1"/>
</dbReference>
<protein>
    <submittedName>
        <fullName evidence="4">16S rRNA (Guanine(966)-N(2))-methyltransferase RsmD</fullName>
        <ecNumber evidence="4">2.1.1.171</ecNumber>
    </submittedName>
</protein>
<dbReference type="PANTHER" id="PTHR43542:SF1">
    <property type="entry name" value="METHYLTRANSFERASE"/>
    <property type="match status" value="1"/>
</dbReference>
<dbReference type="Gene3D" id="3.40.50.150">
    <property type="entry name" value="Vaccinia Virus protein VP39"/>
    <property type="match status" value="1"/>
</dbReference>
<dbReference type="NCBIfam" id="TIGR00095">
    <property type="entry name" value="16S rRNA (guanine(966)-N(2))-methyltransferase RsmD"/>
    <property type="match status" value="1"/>
</dbReference>
<keyword evidence="2 4" id="KW-0808">Transferase</keyword>